<proteinExistence type="predicted"/>
<dbReference type="RefSeq" id="WP_110998894.1">
    <property type="nucleotide sequence ID" value="NZ_QKTW01000016.1"/>
</dbReference>
<dbReference type="EMBL" id="QKTW01000016">
    <property type="protein sequence ID" value="PZF72861.1"/>
    <property type="molecule type" value="Genomic_DNA"/>
</dbReference>
<protein>
    <submittedName>
        <fullName evidence="1">Uncharacterized protein</fullName>
    </submittedName>
</protein>
<organism evidence="1 2">
    <name type="scientific">Taibaiella soli</name>
    <dbReference type="NCBI Taxonomy" id="1649169"/>
    <lineage>
        <taxon>Bacteria</taxon>
        <taxon>Pseudomonadati</taxon>
        <taxon>Bacteroidota</taxon>
        <taxon>Chitinophagia</taxon>
        <taxon>Chitinophagales</taxon>
        <taxon>Chitinophagaceae</taxon>
        <taxon>Taibaiella</taxon>
    </lineage>
</organism>
<comment type="caution">
    <text evidence="1">The sequence shown here is derived from an EMBL/GenBank/DDBJ whole genome shotgun (WGS) entry which is preliminary data.</text>
</comment>
<accession>A0A2W2AC44</accession>
<dbReference type="AlphaFoldDB" id="A0A2W2AC44"/>
<evidence type="ECO:0000313" key="2">
    <source>
        <dbReference type="Proteomes" id="UP000248745"/>
    </source>
</evidence>
<sequence>MKLRNWKTYTLLLISGLSIFLIRELVQACGGDIDPYDYYPSFFANTVVNEPAYKPFFYTEYLKYYDEWYDVDTTGSLPDGNIQEWKVYANNAPALQDIDSFVYRYSYDQLSNIYYNIDKAKPLTIPVAVQNNSFTKWFQNSKDLEALGYLMYAKRCEPHVTNLASSWDTPRKDLKGAESLIRNGIQLYAAAKNDFIKWRYAFQIVRLTFYNDDFNNTLRLFDQLVGDKKADNLMFAKLLSLKAGALYKLGRRTEAAYLFSRTFDMNDDVKKTSYISYEWSVDSSNGDVLALCKNSHERAVIHVMEGLNAYDDGINYMKSAYAEDPQVRGLDVIMTREINKMEQRYQMDRLLRERNLRDSYWWTTDFYYYEDTHAKDFQEKRQRARLYLDQLSDFSQQLAKDKKVKSRAFWYLSSAYICFMKDDVKGCEKNLTSAKKVGMNTREHDLHDILHILFVIKNSPVINAKTEAKLLPELQWLSDRAANNRAFEGPYQNLLTNVLVTPYLKQKDTAKAVFCLSRRSRPAKDNSSDEFYLDMPGTVMDNMSVEGLQQIEAFYQKKDKTPYEAWLVKNTPYNMGVFQELEGTKYIRRYQFDQAASVLKKVPSSKLFDVPNTFVAYITDQLETEANDSSKLYNKFSFATKMAALQQQLKTNPKDAKAAFEYASGLYNMSYYGKAHNLYVYYRGTSDGNAYYETKERKAFTGAEREFYGVYTAEQYFMEAYANSENAEFKAKCLWMAAKCWQKRCPDPGAKDYGSNAPDPYYVYSLSSPYFKRLKDSYSKTKFYKEAASTCNYLKDYIKH</sequence>
<dbReference type="Proteomes" id="UP000248745">
    <property type="component" value="Unassembled WGS sequence"/>
</dbReference>
<name>A0A2W2AC44_9BACT</name>
<reference evidence="1 2" key="1">
    <citation type="submission" date="2018-06" db="EMBL/GenBank/DDBJ databases">
        <title>Mucibacter soli gen. nov., sp. nov., a new member of the family Chitinophagaceae producing mucin.</title>
        <authorList>
            <person name="Kim M.-K."/>
            <person name="Park S."/>
            <person name="Kim T.-S."/>
            <person name="Joung Y."/>
            <person name="Han J.-H."/>
            <person name="Kim S.B."/>
        </authorList>
    </citation>
    <scope>NUCLEOTIDE SEQUENCE [LARGE SCALE GENOMIC DNA]</scope>
    <source>
        <strain evidence="1 2">R1-15</strain>
    </source>
</reference>
<evidence type="ECO:0000313" key="1">
    <source>
        <dbReference type="EMBL" id="PZF72861.1"/>
    </source>
</evidence>
<keyword evidence="2" id="KW-1185">Reference proteome</keyword>
<dbReference type="OrthoDB" id="605297at2"/>
<gene>
    <name evidence="1" type="ORF">DN068_10635</name>
</gene>